<proteinExistence type="predicted"/>
<dbReference type="STRING" id="232089.SAMN05443544_2240"/>
<name>A0A1N6G2K9_9MICO</name>
<evidence type="ECO:0000313" key="2">
    <source>
        <dbReference type="Proteomes" id="UP000184699"/>
    </source>
</evidence>
<sequence>MEGYECFAVQRVVYTPADGVTVDLDAAVQQLGAALGAPATERWDGEYIVSDRIQAAGFTVLVEVSRDLIDEPSTVDDLPVRGWLANDVVHQDDGDLIERLPELVASGESEVIVATVSVRYFRDAPDAPD</sequence>
<dbReference type="Proteomes" id="UP000184699">
    <property type="component" value="Unassembled WGS sequence"/>
</dbReference>
<organism evidence="1 2">
    <name type="scientific">Agromyces cerinus subsp. cerinus</name>
    <dbReference type="NCBI Taxonomy" id="232089"/>
    <lineage>
        <taxon>Bacteria</taxon>
        <taxon>Bacillati</taxon>
        <taxon>Actinomycetota</taxon>
        <taxon>Actinomycetes</taxon>
        <taxon>Micrococcales</taxon>
        <taxon>Microbacteriaceae</taxon>
        <taxon>Agromyces</taxon>
    </lineage>
</organism>
<reference evidence="2" key="1">
    <citation type="submission" date="2016-11" db="EMBL/GenBank/DDBJ databases">
        <authorList>
            <person name="Varghese N."/>
            <person name="Submissions S."/>
        </authorList>
    </citation>
    <scope>NUCLEOTIDE SEQUENCE [LARGE SCALE GENOMIC DNA]</scope>
    <source>
        <strain evidence="2">DSM 8595</strain>
    </source>
</reference>
<dbReference type="AlphaFoldDB" id="A0A1N6G2K9"/>
<dbReference type="EMBL" id="FSRJ01000003">
    <property type="protein sequence ID" value="SIO01748.1"/>
    <property type="molecule type" value="Genomic_DNA"/>
</dbReference>
<evidence type="ECO:0000313" key="1">
    <source>
        <dbReference type="EMBL" id="SIO01748.1"/>
    </source>
</evidence>
<keyword evidence="2" id="KW-1185">Reference proteome</keyword>
<accession>A0A1N6G2K9</accession>
<protein>
    <submittedName>
        <fullName evidence="1">Uncharacterized protein</fullName>
    </submittedName>
</protein>
<gene>
    <name evidence="1" type="ORF">SAMN05443544_2240</name>
</gene>